<gene>
    <name evidence="2" type="ORF">MOMUL_15740</name>
</gene>
<proteinExistence type="predicted"/>
<accession>A0A151AXS7</accession>
<feature type="transmembrane region" description="Helical" evidence="1">
    <location>
        <begin position="44"/>
        <end position="68"/>
    </location>
</feature>
<keyword evidence="1" id="KW-1133">Transmembrane helix</keyword>
<name>A0A151AXS7_9FIRM</name>
<feature type="transmembrane region" description="Helical" evidence="1">
    <location>
        <begin position="133"/>
        <end position="154"/>
    </location>
</feature>
<dbReference type="PATRIC" id="fig|1122241.3.peg.1658"/>
<keyword evidence="1" id="KW-0812">Transmembrane</keyword>
<dbReference type="RefSeq" id="WP_062283632.1">
    <property type="nucleotide sequence ID" value="NZ_LTBC01000004.1"/>
</dbReference>
<keyword evidence="3" id="KW-1185">Reference proteome</keyword>
<protein>
    <submittedName>
        <fullName evidence="2">Uncharacterized protein</fullName>
    </submittedName>
</protein>
<sequence length="162" mass="16732">MDIHLAISFLGGLTFTLAMAAGVVRPERGLLLLWAAGVILGATGLVPGLSAPYVALATVGGTVALMAAEGVARRWYRRHKESVLAGKQLLTGSLAALVMAGIFLGPLWGLFLAGSTGSLGAAYFSRRHLLHELAAGLFLPGLRLGALFLTAVLLGGRLLGLF</sequence>
<comment type="caution">
    <text evidence="2">The sequence shown here is derived from an EMBL/GenBank/DDBJ whole genome shotgun (WGS) entry which is preliminary data.</text>
</comment>
<evidence type="ECO:0000256" key="1">
    <source>
        <dbReference type="SAM" id="Phobius"/>
    </source>
</evidence>
<evidence type="ECO:0000313" key="2">
    <source>
        <dbReference type="EMBL" id="KYH32352.1"/>
    </source>
</evidence>
<dbReference type="EMBL" id="LTBC01000004">
    <property type="protein sequence ID" value="KYH32352.1"/>
    <property type="molecule type" value="Genomic_DNA"/>
</dbReference>
<reference evidence="2 3" key="1">
    <citation type="submission" date="2016-02" db="EMBL/GenBank/DDBJ databases">
        <title>Genome sequence of Moorella mulderi DSM 14980.</title>
        <authorList>
            <person name="Poehlein A."/>
            <person name="Daniel R."/>
        </authorList>
    </citation>
    <scope>NUCLEOTIDE SEQUENCE [LARGE SCALE GENOMIC DNA]</scope>
    <source>
        <strain evidence="2 3">DSM 14980</strain>
    </source>
</reference>
<feature type="transmembrane region" description="Helical" evidence="1">
    <location>
        <begin position="89"/>
        <end position="113"/>
    </location>
</feature>
<evidence type="ECO:0000313" key="3">
    <source>
        <dbReference type="Proteomes" id="UP000075670"/>
    </source>
</evidence>
<dbReference type="Proteomes" id="UP000075670">
    <property type="component" value="Unassembled WGS sequence"/>
</dbReference>
<organism evidence="2 3">
    <name type="scientific">Moorella mulderi DSM 14980</name>
    <dbReference type="NCBI Taxonomy" id="1122241"/>
    <lineage>
        <taxon>Bacteria</taxon>
        <taxon>Bacillati</taxon>
        <taxon>Bacillota</taxon>
        <taxon>Clostridia</taxon>
        <taxon>Neomoorellales</taxon>
        <taxon>Neomoorellaceae</taxon>
        <taxon>Neomoorella</taxon>
    </lineage>
</organism>
<dbReference type="AlphaFoldDB" id="A0A151AXS7"/>
<dbReference type="OrthoDB" id="1726409at2"/>
<keyword evidence="1" id="KW-0472">Membrane</keyword>